<keyword evidence="4 5" id="KW-0560">Oxidoreductase</keyword>
<evidence type="ECO:0000259" key="6">
    <source>
        <dbReference type="Pfam" id="PF00174"/>
    </source>
</evidence>
<accession>A0A0N0E8S2</accession>
<comment type="subunit">
    <text evidence="5">Heterodimer of a catalytic subunit (MsrP) and a heme-binding subunit (MsrQ).</text>
</comment>
<dbReference type="PANTHER" id="PTHR43032:SF3">
    <property type="entry name" value="PROTEIN-METHIONINE-SULFOXIDE REDUCTASE CATALYTIC SUBUNIT MSRP"/>
    <property type="match status" value="1"/>
</dbReference>
<dbReference type="EMBL" id="JXMU01000002">
    <property type="protein sequence ID" value="KPB02582.1"/>
    <property type="molecule type" value="Genomic_DNA"/>
</dbReference>
<dbReference type="STRING" id="1514904.SU32_02195"/>
<dbReference type="InterPro" id="IPR006311">
    <property type="entry name" value="TAT_signal"/>
</dbReference>
<dbReference type="InterPro" id="IPR036374">
    <property type="entry name" value="OxRdtase_Mopterin-bd_sf"/>
</dbReference>
<dbReference type="GO" id="GO:0046872">
    <property type="term" value="F:metal ion binding"/>
    <property type="evidence" value="ECO:0007669"/>
    <property type="project" value="UniProtKB-KW"/>
</dbReference>
<reference evidence="7 8" key="1">
    <citation type="submission" date="2015-01" db="EMBL/GenBank/DDBJ databases">
        <title>Ahrensia donghaiensis sp. nov., a novel dimethylsulphoniopropionate-cleavage bacterium isolated from seawater and emended descriptions of the genus Ahrensia and Ahrensia kielensis.</title>
        <authorList>
            <person name="Liu J."/>
        </authorList>
    </citation>
    <scope>NUCLEOTIDE SEQUENCE [LARGE SCALE GENOMIC DNA]</scope>
    <source>
        <strain evidence="7 8">LZD062</strain>
    </source>
</reference>
<evidence type="ECO:0000256" key="5">
    <source>
        <dbReference type="HAMAP-Rule" id="MF_01206"/>
    </source>
</evidence>
<dbReference type="OrthoDB" id="9795587at2"/>
<proteinExistence type="inferred from homology"/>
<comment type="function">
    <text evidence="5">Part of the MsrPQ system that repairs oxidized periplasmic proteins containing methionine sulfoxide residues (Met-O), using respiratory chain electrons. Thus protects these proteins from oxidative-stress damage caused by reactive species of oxygen and chlorine generated by the host defense mechanisms. MsrPQ is essential for the maintenance of envelope integrity under bleach stress, rescuing a wide series of structurally unrelated periplasmic proteins from methionine oxidation. The catalytic subunit MsrP is non-stereospecific, being able to reduce both (R-) and (S-) diastereoisomers of methionine sulfoxide.</text>
</comment>
<evidence type="ECO:0000256" key="1">
    <source>
        <dbReference type="ARBA" id="ARBA00022505"/>
    </source>
</evidence>
<comment type="similarity">
    <text evidence="5">Belongs to the MsrP family.</text>
</comment>
<gene>
    <name evidence="5" type="primary">msrP</name>
    <name evidence="7" type="ORF">SU32_02195</name>
</gene>
<evidence type="ECO:0000313" key="7">
    <source>
        <dbReference type="EMBL" id="KPB02582.1"/>
    </source>
</evidence>
<dbReference type="PATRIC" id="fig|1514904.3.peg.1640"/>
<feature type="binding site" evidence="5">
    <location>
        <begin position="237"/>
        <end position="239"/>
    </location>
    <ligand>
        <name>Mo-molybdopterin</name>
        <dbReference type="ChEBI" id="CHEBI:71302"/>
    </ligand>
</feature>
<feature type="binding site" evidence="5">
    <location>
        <position position="221"/>
    </location>
    <ligand>
        <name>Mo-molybdopterin</name>
        <dbReference type="ChEBI" id="CHEBI:71302"/>
    </ligand>
</feature>
<evidence type="ECO:0000313" key="8">
    <source>
        <dbReference type="Proteomes" id="UP000038011"/>
    </source>
</evidence>
<dbReference type="AlphaFoldDB" id="A0A0N0E8S2"/>
<keyword evidence="8" id="KW-1185">Reference proteome</keyword>
<keyword evidence="3 5" id="KW-0732">Signal</keyword>
<feature type="domain" description="Oxidoreductase molybdopterin-binding" evidence="6">
    <location>
        <begin position="99"/>
        <end position="255"/>
    </location>
</feature>
<keyword evidence="2 5" id="KW-0479">Metal-binding</keyword>
<dbReference type="Pfam" id="PF00174">
    <property type="entry name" value="Oxidored_molyb"/>
    <property type="match status" value="1"/>
</dbReference>
<feature type="binding site" evidence="5">
    <location>
        <position position="79"/>
    </location>
    <ligand>
        <name>Mo-molybdopterin</name>
        <dbReference type="ChEBI" id="CHEBI:71302"/>
    </ligand>
</feature>
<comment type="catalytic activity">
    <reaction evidence="5">
        <text>L-methionyl-[protein] + a quinone + H2O = L-methionyl-(R)-S-oxide-[protein] + a quinol</text>
        <dbReference type="Rhea" id="RHEA:51296"/>
        <dbReference type="Rhea" id="RHEA-COMP:12313"/>
        <dbReference type="Rhea" id="RHEA-COMP:12314"/>
        <dbReference type="ChEBI" id="CHEBI:15377"/>
        <dbReference type="ChEBI" id="CHEBI:16044"/>
        <dbReference type="ChEBI" id="CHEBI:24646"/>
        <dbReference type="ChEBI" id="CHEBI:45764"/>
        <dbReference type="ChEBI" id="CHEBI:132124"/>
    </reaction>
</comment>
<dbReference type="GO" id="GO:0016672">
    <property type="term" value="F:oxidoreductase activity, acting on a sulfur group of donors, quinone or similar compound as acceptor"/>
    <property type="evidence" value="ECO:0007669"/>
    <property type="project" value="UniProtKB-UniRule"/>
</dbReference>
<evidence type="ECO:0000256" key="4">
    <source>
        <dbReference type="ARBA" id="ARBA00023002"/>
    </source>
</evidence>
<sequence length="320" mass="35720">MPVYRYPMPKGSEITPEKVFLNRRQFMAGATVLAAGASLPSTGYAQSIDDYEALNVAIKDSPYSTKDPANPFEDITTYNNFYEFGTGKGDPAANAGALTTEPWSIKVGGLVNNPSTIDINDILNSPELEERIYRLRCVEAWSMVIPWVGIPLANVLKKYDYQGDAKYVSFETLVRPEEMIGQRSAFGLDWPYVEGLRLDEAMHPLTILAVGVYGKQMPNQNGAPIRLVVPWKYGFKSIKSIVGINFVAQQPPTTWNLQAPSEYGFYSNVNPGVDHPRWSQKSEKIIGSGIFGSRRQTEQFNGYKEEVASLYEGMDLVKNY</sequence>
<feature type="binding site" evidence="5">
    <location>
        <begin position="82"/>
        <end position="83"/>
    </location>
    <ligand>
        <name>Mo-molybdopterin</name>
        <dbReference type="ChEBI" id="CHEBI:71302"/>
    </ligand>
</feature>
<evidence type="ECO:0000256" key="3">
    <source>
        <dbReference type="ARBA" id="ARBA00022729"/>
    </source>
</evidence>
<name>A0A0N0E8S2_9HYPH</name>
<evidence type="ECO:0000256" key="2">
    <source>
        <dbReference type="ARBA" id="ARBA00022723"/>
    </source>
</evidence>
<dbReference type="RefSeq" id="WP_053997693.1">
    <property type="nucleotide sequence ID" value="NZ_JXMU01000002.1"/>
</dbReference>
<comment type="caution">
    <text evidence="7">The sequence shown here is derived from an EMBL/GenBank/DDBJ whole genome shotgun (WGS) entry which is preliminary data.</text>
</comment>
<dbReference type="EC" id="1.8.5.-" evidence="5"/>
<dbReference type="Proteomes" id="UP000038011">
    <property type="component" value="Unassembled WGS sequence"/>
</dbReference>
<dbReference type="Gene3D" id="3.90.420.10">
    <property type="entry name" value="Oxidoreductase, molybdopterin-binding domain"/>
    <property type="match status" value="1"/>
</dbReference>
<comment type="catalytic activity">
    <reaction evidence="5">
        <text>L-methionyl-[protein] + a quinone + H2O = L-methionyl-(S)-S-oxide-[protein] + a quinol</text>
        <dbReference type="Rhea" id="RHEA:51292"/>
        <dbReference type="Rhea" id="RHEA-COMP:12313"/>
        <dbReference type="Rhea" id="RHEA-COMP:12315"/>
        <dbReference type="ChEBI" id="CHEBI:15377"/>
        <dbReference type="ChEBI" id="CHEBI:16044"/>
        <dbReference type="ChEBI" id="CHEBI:24646"/>
        <dbReference type="ChEBI" id="CHEBI:44120"/>
        <dbReference type="ChEBI" id="CHEBI:132124"/>
    </reaction>
</comment>
<comment type="cofactor">
    <cofactor evidence="5">
        <name>Mo-molybdopterin</name>
        <dbReference type="ChEBI" id="CHEBI:71302"/>
    </cofactor>
    <text evidence="5">Binds 1 Mo-molybdopterin (Mo-MPT) cofactor per subunit.</text>
</comment>
<dbReference type="PANTHER" id="PTHR43032">
    <property type="entry name" value="PROTEIN-METHIONINE-SULFOXIDE REDUCTASE"/>
    <property type="match status" value="1"/>
</dbReference>
<feature type="binding site" evidence="5">
    <location>
        <position position="172"/>
    </location>
    <ligand>
        <name>Mo-molybdopterin</name>
        <dbReference type="ChEBI" id="CHEBI:71302"/>
    </ligand>
</feature>
<dbReference type="GO" id="GO:0030091">
    <property type="term" value="P:protein repair"/>
    <property type="evidence" value="ECO:0007669"/>
    <property type="project" value="UniProtKB-UniRule"/>
</dbReference>
<feature type="binding site" evidence="5">
    <location>
        <position position="137"/>
    </location>
    <ligand>
        <name>Mo-molybdopterin</name>
        <dbReference type="ChEBI" id="CHEBI:71302"/>
    </ligand>
    <ligandPart>
        <name>Mo</name>
        <dbReference type="ChEBI" id="CHEBI:28685"/>
    </ligandPart>
</feature>
<dbReference type="PROSITE" id="PS51318">
    <property type="entry name" value="TAT"/>
    <property type="match status" value="1"/>
</dbReference>
<dbReference type="NCBIfam" id="NF003767">
    <property type="entry name" value="PRK05363.1"/>
    <property type="match status" value="1"/>
</dbReference>
<organism evidence="7 8">
    <name type="scientific">Ahrensia marina</name>
    <dbReference type="NCBI Taxonomy" id="1514904"/>
    <lineage>
        <taxon>Bacteria</taxon>
        <taxon>Pseudomonadati</taxon>
        <taxon>Pseudomonadota</taxon>
        <taxon>Alphaproteobacteria</taxon>
        <taxon>Hyphomicrobiales</taxon>
        <taxon>Ahrensiaceae</taxon>
        <taxon>Ahrensia</taxon>
    </lineage>
</organism>
<dbReference type="SUPFAM" id="SSF56524">
    <property type="entry name" value="Oxidoreductase molybdopterin-binding domain"/>
    <property type="match status" value="1"/>
</dbReference>
<dbReference type="HAMAP" id="MF_01206">
    <property type="entry name" value="MsrP"/>
    <property type="match status" value="1"/>
</dbReference>
<comment type="PTM">
    <text evidence="5">Predicted to be exported by the Tat system. The position of the signal peptide cleavage has not been experimentally proven.</text>
</comment>
<dbReference type="InterPro" id="IPR022867">
    <property type="entry name" value="MsrP"/>
</dbReference>
<protein>
    <recommendedName>
        <fullName evidence="5">Protein-methionine-sulfoxide reductase catalytic subunit MsrP</fullName>
        <ecNumber evidence="5">1.8.5.-</ecNumber>
    </recommendedName>
</protein>
<keyword evidence="1 5" id="KW-0500">Molybdenum</keyword>
<feature type="binding site" evidence="5">
    <location>
        <position position="226"/>
    </location>
    <ligand>
        <name>Mo-molybdopterin</name>
        <dbReference type="ChEBI" id="CHEBI:71302"/>
    </ligand>
</feature>
<dbReference type="InterPro" id="IPR000572">
    <property type="entry name" value="OxRdtase_Mopterin-bd_dom"/>
</dbReference>
<dbReference type="GO" id="GO:0043546">
    <property type="term" value="F:molybdopterin cofactor binding"/>
    <property type="evidence" value="ECO:0007669"/>
    <property type="project" value="UniProtKB-UniRule"/>
</dbReference>